<keyword evidence="3" id="KW-1185">Reference proteome</keyword>
<organism evidence="2 3">
    <name type="scientific">Hymenolepis diminuta</name>
    <name type="common">Rat tapeworm</name>
    <dbReference type="NCBI Taxonomy" id="6216"/>
    <lineage>
        <taxon>Eukaryota</taxon>
        <taxon>Metazoa</taxon>
        <taxon>Spiralia</taxon>
        <taxon>Lophotrochozoa</taxon>
        <taxon>Platyhelminthes</taxon>
        <taxon>Cestoda</taxon>
        <taxon>Eucestoda</taxon>
        <taxon>Cyclophyllidea</taxon>
        <taxon>Hymenolepididae</taxon>
        <taxon>Hymenolepis</taxon>
    </lineage>
</organism>
<reference evidence="2 3" key="1">
    <citation type="submission" date="2019-07" db="EMBL/GenBank/DDBJ databases">
        <authorList>
            <person name="Jastrzebski P J."/>
            <person name="Paukszto L."/>
            <person name="Jastrzebski P J."/>
        </authorList>
    </citation>
    <scope>NUCLEOTIDE SEQUENCE [LARGE SCALE GENOMIC DNA]</scope>
    <source>
        <strain evidence="2 3">WMS-il1</strain>
    </source>
</reference>
<evidence type="ECO:0000313" key="3">
    <source>
        <dbReference type="Proteomes" id="UP000321570"/>
    </source>
</evidence>
<proteinExistence type="predicted"/>
<evidence type="ECO:0000256" key="1">
    <source>
        <dbReference type="SAM" id="MobiDB-lite"/>
    </source>
</evidence>
<gene>
    <name evidence="2" type="ORF">WMSIL1_LOCUS8221</name>
</gene>
<protein>
    <submittedName>
        <fullName evidence="2">Uncharacterized protein</fullName>
    </submittedName>
</protein>
<dbReference type="EMBL" id="CABIJS010000322">
    <property type="protein sequence ID" value="VUZ48991.1"/>
    <property type="molecule type" value="Genomic_DNA"/>
</dbReference>
<dbReference type="AlphaFoldDB" id="A0A564YNZ1"/>
<name>A0A564YNZ1_HYMDI</name>
<sequence length="64" mass="7702">MHHPRYRANMLPGHTESLSGTSKAYLKRREEKRREGVEMRKLVSCFEFKLAKFYEEGERKLMAR</sequence>
<feature type="region of interest" description="Disordered" evidence="1">
    <location>
        <begin position="1"/>
        <end position="23"/>
    </location>
</feature>
<evidence type="ECO:0000313" key="2">
    <source>
        <dbReference type="EMBL" id="VUZ48991.1"/>
    </source>
</evidence>
<dbReference type="Proteomes" id="UP000321570">
    <property type="component" value="Unassembled WGS sequence"/>
</dbReference>
<accession>A0A564YNZ1</accession>